<dbReference type="InterPro" id="IPR000719">
    <property type="entry name" value="Prot_kinase_dom"/>
</dbReference>
<dbReference type="Gene3D" id="1.10.510.10">
    <property type="entry name" value="Transferase(Phosphotransferase) domain 1"/>
    <property type="match status" value="2"/>
</dbReference>
<dbReference type="AlphaFoldDB" id="A0AA88H1M6"/>
<dbReference type="SUPFAM" id="SSF56112">
    <property type="entry name" value="Protein kinase-like (PK-like)"/>
    <property type="match status" value="1"/>
</dbReference>
<dbReference type="GO" id="GO:0005737">
    <property type="term" value="C:cytoplasm"/>
    <property type="evidence" value="ECO:0007669"/>
    <property type="project" value="TreeGrafter"/>
</dbReference>
<dbReference type="PROSITE" id="PS50011">
    <property type="entry name" value="PROTEIN_KINASE_DOM"/>
    <property type="match status" value="1"/>
</dbReference>
<feature type="compositionally biased region" description="Polar residues" evidence="1">
    <location>
        <begin position="95"/>
        <end position="117"/>
    </location>
</feature>
<evidence type="ECO:0000313" key="4">
    <source>
        <dbReference type="Proteomes" id="UP000816034"/>
    </source>
</evidence>
<evidence type="ECO:0000256" key="1">
    <source>
        <dbReference type="SAM" id="MobiDB-lite"/>
    </source>
</evidence>
<dbReference type="PANTHER" id="PTHR24361">
    <property type="entry name" value="MITOGEN-ACTIVATED KINASE KINASE KINASE"/>
    <property type="match status" value="1"/>
</dbReference>
<keyword evidence="4" id="KW-1185">Reference proteome</keyword>
<dbReference type="InterPro" id="IPR053235">
    <property type="entry name" value="Ser_Thr_kinase"/>
</dbReference>
<feature type="region of interest" description="Disordered" evidence="1">
    <location>
        <begin position="502"/>
        <end position="522"/>
    </location>
</feature>
<feature type="compositionally biased region" description="Polar residues" evidence="1">
    <location>
        <begin position="49"/>
        <end position="80"/>
    </location>
</feature>
<organism evidence="3 4">
    <name type="scientific">Naegleria lovaniensis</name>
    <name type="common">Amoeba</name>
    <dbReference type="NCBI Taxonomy" id="51637"/>
    <lineage>
        <taxon>Eukaryota</taxon>
        <taxon>Discoba</taxon>
        <taxon>Heterolobosea</taxon>
        <taxon>Tetramitia</taxon>
        <taxon>Eutetramitia</taxon>
        <taxon>Vahlkampfiidae</taxon>
        <taxon>Naegleria</taxon>
    </lineage>
</organism>
<sequence>MTKKSSGSKFRLPFFHISSKDKTIMVQSTSNDADDVDIRVFDPEFKVPSVNSPSLTSPGGANSSTSNMGHVVMSSNTAASGHNGHHHHQQQQHGSTAITSPGSAGSTPTQFPSSGKSPPTPISEEDVERVLDTIRVIDEPEEASVKAPKELECLVAYKDMNRITKINLRGTLDDAINKCKSIYKIDQNTNVRLDVLDPRVDEYIVAESVDHIKKCKQKLSAKPVKLRLEENKQATVSFEDQMGWIEMKVLGQELLKIHVSKGQKEYKEKIEKEIQVMQSLDHPNIVKCYGYHEHGEFFYIMMELMLGGSLKSVMKRIGKGLTEDVIQDYAKQLFSALVYIHEDLPTHVYHRDLKCDNFLLAGNLIKIADFGEAKVIQKGQTFSQTRNSVVGTLTFCSPEMLRGDPTYKRSHAPDNLHLLQEKIIPELTVSNELKDLLLQCLKEDPSQRPKASELLKHEFFTKVFPRGTLKEEILAQFHFFTDECEKLQQKALPTYHSTIFDPNSKTLTQKEQEPEYAADYFE</sequence>
<dbReference type="InterPro" id="IPR011009">
    <property type="entry name" value="Kinase-like_dom_sf"/>
</dbReference>
<protein>
    <recommendedName>
        <fullName evidence="2">Protein kinase domain-containing protein</fullName>
    </recommendedName>
</protein>
<dbReference type="InterPro" id="IPR008271">
    <property type="entry name" value="Ser/Thr_kinase_AS"/>
</dbReference>
<reference evidence="3 4" key="1">
    <citation type="journal article" date="2018" name="BMC Genomics">
        <title>The genome of Naegleria lovaniensis, the basis for a comparative approach to unravel pathogenicity factors of the human pathogenic amoeba N. fowleri.</title>
        <authorList>
            <person name="Liechti N."/>
            <person name="Schurch N."/>
            <person name="Bruggmann R."/>
            <person name="Wittwer M."/>
        </authorList>
    </citation>
    <scope>NUCLEOTIDE SEQUENCE [LARGE SCALE GENOMIC DNA]</scope>
    <source>
        <strain evidence="3 4">ATCC 30569</strain>
    </source>
</reference>
<feature type="domain" description="Protein kinase" evidence="2">
    <location>
        <begin position="198"/>
        <end position="460"/>
    </location>
</feature>
<dbReference type="PROSITE" id="PS00108">
    <property type="entry name" value="PROTEIN_KINASE_ST"/>
    <property type="match status" value="1"/>
</dbReference>
<comment type="caution">
    <text evidence="3">The sequence shown here is derived from an EMBL/GenBank/DDBJ whole genome shotgun (WGS) entry which is preliminary data.</text>
</comment>
<evidence type="ECO:0000313" key="3">
    <source>
        <dbReference type="EMBL" id="KAG2391782.1"/>
    </source>
</evidence>
<dbReference type="Proteomes" id="UP000816034">
    <property type="component" value="Unassembled WGS sequence"/>
</dbReference>
<dbReference type="Pfam" id="PF00069">
    <property type="entry name" value="Pkinase"/>
    <property type="match status" value="1"/>
</dbReference>
<feature type="region of interest" description="Disordered" evidence="1">
    <location>
        <begin position="45"/>
        <end position="127"/>
    </location>
</feature>
<dbReference type="GO" id="GO:0005524">
    <property type="term" value="F:ATP binding"/>
    <property type="evidence" value="ECO:0007669"/>
    <property type="project" value="UniProtKB-KW"/>
</dbReference>
<dbReference type="SMART" id="SM00220">
    <property type="entry name" value="S_TKc"/>
    <property type="match status" value="1"/>
</dbReference>
<dbReference type="GeneID" id="68105720"/>
<dbReference type="GO" id="GO:0004674">
    <property type="term" value="F:protein serine/threonine kinase activity"/>
    <property type="evidence" value="ECO:0007669"/>
    <property type="project" value="UniProtKB-KW"/>
</dbReference>
<evidence type="ECO:0000259" key="2">
    <source>
        <dbReference type="PROSITE" id="PS50011"/>
    </source>
</evidence>
<accession>A0AA88H1M6</accession>
<proteinExistence type="predicted"/>
<name>A0AA88H1M6_NAELO</name>
<dbReference type="EMBL" id="PYSW02000006">
    <property type="protein sequence ID" value="KAG2391782.1"/>
    <property type="molecule type" value="Genomic_DNA"/>
</dbReference>
<dbReference type="RefSeq" id="XP_044553676.1">
    <property type="nucleotide sequence ID" value="XM_044689124.1"/>
</dbReference>
<gene>
    <name evidence="3" type="ORF">C9374_013267</name>
</gene>